<keyword evidence="2" id="KW-0479">Metal-binding</keyword>
<feature type="domain" description="SH2" evidence="4">
    <location>
        <begin position="774"/>
        <end position="848"/>
    </location>
</feature>
<dbReference type="Gene3D" id="1.10.220.150">
    <property type="entry name" value="Arf GTPase activating protein"/>
    <property type="match status" value="1"/>
</dbReference>
<dbReference type="PANTHER" id="PTHR46085:SF3">
    <property type="entry name" value="ARF GTPASE ACTIVATING PROTEIN"/>
    <property type="match status" value="1"/>
</dbReference>
<feature type="compositionally biased region" description="Polar residues" evidence="3">
    <location>
        <begin position="212"/>
        <end position="228"/>
    </location>
</feature>
<dbReference type="PROSITE" id="PS50001">
    <property type="entry name" value="SH2"/>
    <property type="match status" value="1"/>
</dbReference>
<dbReference type="InterPro" id="IPR001164">
    <property type="entry name" value="ArfGAP_dom"/>
</dbReference>
<dbReference type="Gene3D" id="3.30.505.10">
    <property type="entry name" value="SH2 domain"/>
    <property type="match status" value="1"/>
</dbReference>
<protein>
    <recommendedName>
        <fullName evidence="8">Arf-GAP domain-containing protein</fullName>
    </recommendedName>
</protein>
<keyword evidence="2" id="KW-0863">Zinc-finger</keyword>
<dbReference type="Gene3D" id="3.30.160.60">
    <property type="entry name" value="Classic Zinc Finger"/>
    <property type="match status" value="1"/>
</dbReference>
<dbReference type="OrthoDB" id="6036at2759"/>
<evidence type="ECO:0008006" key="8">
    <source>
        <dbReference type="Google" id="ProtNLM"/>
    </source>
</evidence>
<evidence type="ECO:0000259" key="4">
    <source>
        <dbReference type="PROSITE" id="PS50001"/>
    </source>
</evidence>
<feature type="compositionally biased region" description="Polar residues" evidence="3">
    <location>
        <begin position="489"/>
        <end position="498"/>
    </location>
</feature>
<reference evidence="6 7" key="1">
    <citation type="journal article" date="2018" name="Genome Biol. Evol.">
        <title>Multiple Roots of Fruiting Body Formation in Amoebozoa.</title>
        <authorList>
            <person name="Hillmann F."/>
            <person name="Forbes G."/>
            <person name="Novohradska S."/>
            <person name="Ferling I."/>
            <person name="Riege K."/>
            <person name="Groth M."/>
            <person name="Westermann M."/>
            <person name="Marz M."/>
            <person name="Spaller T."/>
            <person name="Winckler T."/>
            <person name="Schaap P."/>
            <person name="Glockner G."/>
        </authorList>
    </citation>
    <scope>NUCLEOTIDE SEQUENCE [LARGE SCALE GENOMIC DNA]</scope>
    <source>
        <strain evidence="6 7">Jena</strain>
    </source>
</reference>
<feature type="compositionally biased region" description="Low complexity" evidence="3">
    <location>
        <begin position="268"/>
        <end position="398"/>
    </location>
</feature>
<dbReference type="GO" id="GO:0008270">
    <property type="term" value="F:zinc ion binding"/>
    <property type="evidence" value="ECO:0007669"/>
    <property type="project" value="UniProtKB-KW"/>
</dbReference>
<feature type="region of interest" description="Disordered" evidence="3">
    <location>
        <begin position="201"/>
        <end position="498"/>
    </location>
</feature>
<dbReference type="CDD" id="cd08838">
    <property type="entry name" value="ArfGap_AGFG"/>
    <property type="match status" value="1"/>
</dbReference>
<dbReference type="SUPFAM" id="SSF55550">
    <property type="entry name" value="SH2 domain"/>
    <property type="match status" value="1"/>
</dbReference>
<feature type="compositionally biased region" description="Polar residues" evidence="3">
    <location>
        <begin position="445"/>
        <end position="462"/>
    </location>
</feature>
<evidence type="ECO:0000256" key="2">
    <source>
        <dbReference type="PROSITE-ProRule" id="PRU00288"/>
    </source>
</evidence>
<dbReference type="InParanoid" id="A0A2P6NVJ3"/>
<evidence type="ECO:0000313" key="6">
    <source>
        <dbReference type="EMBL" id="PRP87985.1"/>
    </source>
</evidence>
<proteinExistence type="predicted"/>
<dbReference type="InterPro" id="IPR038508">
    <property type="entry name" value="ArfGAP_dom_sf"/>
</dbReference>
<gene>
    <name evidence="6" type="ORF">PROFUN_02722</name>
</gene>
<dbReference type="PANTHER" id="PTHR46085">
    <property type="entry name" value="ARFGAP/RECO-RELATED"/>
    <property type="match status" value="1"/>
</dbReference>
<feature type="domain" description="Arf-GAP" evidence="5">
    <location>
        <begin position="86"/>
        <end position="206"/>
    </location>
</feature>
<keyword evidence="2" id="KW-0862">Zinc</keyword>
<dbReference type="Pfam" id="PF01412">
    <property type="entry name" value="ArfGap"/>
    <property type="match status" value="1"/>
</dbReference>
<dbReference type="Proteomes" id="UP000241769">
    <property type="component" value="Unassembled WGS sequence"/>
</dbReference>
<feature type="compositionally biased region" description="Basic and acidic residues" evidence="3">
    <location>
        <begin position="201"/>
        <end position="211"/>
    </location>
</feature>
<dbReference type="Pfam" id="PF00017">
    <property type="entry name" value="SH2"/>
    <property type="match status" value="1"/>
</dbReference>
<dbReference type="InterPro" id="IPR037278">
    <property type="entry name" value="ARFGAP/RecO"/>
</dbReference>
<feature type="region of interest" description="Disordered" evidence="3">
    <location>
        <begin position="726"/>
        <end position="757"/>
    </location>
</feature>
<feature type="compositionally biased region" description="Polar residues" evidence="3">
    <location>
        <begin position="637"/>
        <end position="657"/>
    </location>
</feature>
<comment type="caution">
    <text evidence="6">The sequence shown here is derived from an EMBL/GenBank/DDBJ whole genome shotgun (WGS) entry which is preliminary data.</text>
</comment>
<dbReference type="InterPro" id="IPR000980">
    <property type="entry name" value="SH2"/>
</dbReference>
<feature type="compositionally biased region" description="Low complexity" evidence="3">
    <location>
        <begin position="463"/>
        <end position="478"/>
    </location>
</feature>
<keyword evidence="1" id="KW-0727">SH2 domain</keyword>
<evidence type="ECO:0000259" key="5">
    <source>
        <dbReference type="PROSITE" id="PS50115"/>
    </source>
</evidence>
<feature type="region of interest" description="Disordered" evidence="3">
    <location>
        <begin position="636"/>
        <end position="686"/>
    </location>
</feature>
<dbReference type="InterPro" id="IPR036860">
    <property type="entry name" value="SH2_dom_sf"/>
</dbReference>
<evidence type="ECO:0000256" key="3">
    <source>
        <dbReference type="SAM" id="MobiDB-lite"/>
    </source>
</evidence>
<accession>A0A2P6NVJ3</accession>
<keyword evidence="7" id="KW-1185">Reference proteome</keyword>
<dbReference type="PROSITE" id="PS50115">
    <property type="entry name" value="ARFGAP"/>
    <property type="match status" value="1"/>
</dbReference>
<dbReference type="SUPFAM" id="SSF57863">
    <property type="entry name" value="ArfGap/RecO-like zinc finger"/>
    <property type="match status" value="1"/>
</dbReference>
<dbReference type="STRING" id="1890364.A0A2P6NVJ3"/>
<dbReference type="EMBL" id="MDYQ01000016">
    <property type="protein sequence ID" value="PRP87985.1"/>
    <property type="molecule type" value="Genomic_DNA"/>
</dbReference>
<dbReference type="CDD" id="cd00173">
    <property type="entry name" value="SH2"/>
    <property type="match status" value="1"/>
</dbReference>
<sequence>MVPPYFEHLPKHRHLDWIWSTDHLRGDAHIPYRGVGAGWTAHRLESTFKEKEFSAFVETERVTLNRTRLRRKDASMQAKKQEEKNLNILKELRNQPENRRCMDCLAMGQYPQYVVLDYGTWVCAACSGIHREFNHKIKSPSMSTFKDDEVQKLTFQGNGPARDVWRARWSAKEFAEPEAGATQRIREFIRLTYVDKKWYSAPPREDHHRQEAPSSKQQTPPRSSQIVSPTKVENRPPSQSAPPKSSLIDWDDSPSADASTNFDPFSPPTGQAQQRPQQGYQGQNFGGQSNYNQPNMNAQNQNFGQQNQQTFGQSNQPNYNQPNQQSFNQQNQQNYNQPNQQNYNQPNQQNLTPQNQQNFSQQNQQNYNQPNPSNFNPLMNYNQPNMNAQNQPMQNRPQSSSQPAKPNNNVFDDLFSLGTPGNATPYGGPSQGGVQGQSGSFSGQPNYNQSNTQQFPLGNNTSNQQMQQQQVPFQQFPGGNQGQGMHNRPPNQQFPANQNVPMGNNPQQFPMGQQLQPMPQFNNNMMSNQPAAQQQQYPVNTMMPGQLPTQQQQFANVMGQAQPNGPIYNAPNNTLPLHMQSQPNMIPPQMQSTSFPTQMTPPSTTNPFMQPDQSFATPSQPQPSGNVFDFDFLSAPKPQTQPTKMGVPPQSTMNQDLAGNFGKLNLNPSKPPARTSNPPAVSEDAGSNRCPICTMKFPAGMNNTEINKHIDECLNEGAISDMDRIPKEPARAAPGPSTTRNRAPSGGRGGQPMLGEDEEQVDWSQWFNLSRMDWYFGAMEREEAEKILRNCSHDSFLVRKSSIRDSYAVSFFSLNKRAISHTLIEPTHGGYKFKDGQQIYPTLIELIQNAQETKNLRAPPRHDRGY</sequence>
<dbReference type="GO" id="GO:0005096">
    <property type="term" value="F:GTPase activator activity"/>
    <property type="evidence" value="ECO:0007669"/>
    <property type="project" value="InterPro"/>
</dbReference>
<dbReference type="AlphaFoldDB" id="A0A2P6NVJ3"/>
<evidence type="ECO:0000313" key="7">
    <source>
        <dbReference type="Proteomes" id="UP000241769"/>
    </source>
</evidence>
<organism evidence="6 7">
    <name type="scientific">Planoprotostelium fungivorum</name>
    <dbReference type="NCBI Taxonomy" id="1890364"/>
    <lineage>
        <taxon>Eukaryota</taxon>
        <taxon>Amoebozoa</taxon>
        <taxon>Evosea</taxon>
        <taxon>Variosea</taxon>
        <taxon>Cavosteliida</taxon>
        <taxon>Cavosteliaceae</taxon>
        <taxon>Planoprotostelium</taxon>
    </lineage>
</organism>
<dbReference type="InterPro" id="IPR044820">
    <property type="entry name" value="AGD14-like"/>
</dbReference>
<feature type="compositionally biased region" description="Polar residues" evidence="3">
    <location>
        <begin position="399"/>
        <end position="410"/>
    </location>
</feature>
<dbReference type="SMART" id="SM00252">
    <property type="entry name" value="SH2"/>
    <property type="match status" value="1"/>
</dbReference>
<dbReference type="SMART" id="SM00105">
    <property type="entry name" value="ArfGap"/>
    <property type="match status" value="1"/>
</dbReference>
<evidence type="ECO:0000256" key="1">
    <source>
        <dbReference type="PROSITE-ProRule" id="PRU00191"/>
    </source>
</evidence>
<name>A0A2P6NVJ3_9EUKA</name>